<sequence length="178" mass="20279">MKKIDIERLNRENFRSMMNALSRPGSIERIEPLFDSHLLAIANTLLYAEVSYFYKGNEDFELINAITNAKDSNEKEADYLFCDTIDENLFEAGKVGTMKDPEFSSTYIFKCKDFSGTKVKISGPGIDGSFNTFLPISKEFISKFNEKNSYFPLGNEVFFINENAEILGLSRTSKLEIL</sequence>
<comment type="caution">
    <text evidence="1">The sequence shown here is derived from an EMBL/GenBank/DDBJ whole genome shotgun (WGS) entry which is preliminary data.</text>
</comment>
<dbReference type="SUPFAM" id="SSF159709">
    <property type="entry name" value="PhnH-like"/>
    <property type="match status" value="1"/>
</dbReference>
<organism evidence="1 2">
    <name type="scientific">Halarcobacter ebronensis</name>
    <dbReference type="NCBI Taxonomy" id="1462615"/>
    <lineage>
        <taxon>Bacteria</taxon>
        <taxon>Pseudomonadati</taxon>
        <taxon>Campylobacterota</taxon>
        <taxon>Epsilonproteobacteria</taxon>
        <taxon>Campylobacterales</taxon>
        <taxon>Arcobacteraceae</taxon>
        <taxon>Halarcobacter</taxon>
    </lineage>
</organism>
<reference evidence="1 2" key="1">
    <citation type="submission" date="2017-10" db="EMBL/GenBank/DDBJ databases">
        <title>Genomics of the genus Arcobacter.</title>
        <authorList>
            <person name="Perez-Cataluna A."/>
            <person name="Figueras M.J."/>
        </authorList>
    </citation>
    <scope>NUCLEOTIDE SEQUENCE [LARGE SCALE GENOMIC DNA]</scope>
    <source>
        <strain evidence="1 2">CECT 8993</strain>
    </source>
</reference>
<protein>
    <recommendedName>
        <fullName evidence="3">Phosphonate C-P lyase system protein PhnH</fullName>
    </recommendedName>
</protein>
<dbReference type="RefSeq" id="WP_128978443.1">
    <property type="nucleotide sequence ID" value="NZ_PDKJ01000001.1"/>
</dbReference>
<dbReference type="EMBL" id="PDKJ01000001">
    <property type="protein sequence ID" value="RXJ70318.1"/>
    <property type="molecule type" value="Genomic_DNA"/>
</dbReference>
<dbReference type="AlphaFoldDB" id="A0A4V1LS35"/>
<evidence type="ECO:0000313" key="1">
    <source>
        <dbReference type="EMBL" id="RXJ70318.1"/>
    </source>
</evidence>
<dbReference type="InterPro" id="IPR038058">
    <property type="entry name" value="PhnH-like_sp"/>
</dbReference>
<gene>
    <name evidence="1" type="ORF">CRV08_01775</name>
</gene>
<dbReference type="Pfam" id="PF05845">
    <property type="entry name" value="PhnH"/>
    <property type="match status" value="1"/>
</dbReference>
<dbReference type="GO" id="GO:0019634">
    <property type="term" value="P:organic phosphonate metabolic process"/>
    <property type="evidence" value="ECO:0007669"/>
    <property type="project" value="InterPro"/>
</dbReference>
<dbReference type="Gene3D" id="3.40.50.11310">
    <property type="entry name" value="Bacterial phosphonate metabolism protein PhnH"/>
    <property type="match status" value="1"/>
</dbReference>
<accession>A0A4V1LS35</accession>
<dbReference type="Proteomes" id="UP000290172">
    <property type="component" value="Unassembled WGS sequence"/>
</dbReference>
<proteinExistence type="predicted"/>
<evidence type="ECO:0008006" key="3">
    <source>
        <dbReference type="Google" id="ProtNLM"/>
    </source>
</evidence>
<name>A0A4V1LS35_9BACT</name>
<evidence type="ECO:0000313" key="2">
    <source>
        <dbReference type="Proteomes" id="UP000290172"/>
    </source>
</evidence>
<dbReference type="InterPro" id="IPR008772">
    <property type="entry name" value="Phosphonate_metab_PhnH"/>
</dbReference>